<evidence type="ECO:0000313" key="3">
    <source>
        <dbReference type="EMBL" id="OUQ05763.1"/>
    </source>
</evidence>
<dbReference type="RefSeq" id="WP_087255715.1">
    <property type="nucleotide sequence ID" value="NZ_CAJKXS010000002.1"/>
</dbReference>
<proteinExistence type="inferred from homology"/>
<comment type="subcellular location">
    <subcellularLocation>
        <location evidence="2">Cytoplasm</location>
    </subcellularLocation>
</comment>
<dbReference type="EMBL" id="NFLB01000004">
    <property type="protein sequence ID" value="OUQ05763.1"/>
    <property type="molecule type" value="Genomic_DNA"/>
</dbReference>
<dbReference type="PANTHER" id="PTHR37300:SF1">
    <property type="entry name" value="UPF0291 PROTEIN YNZC"/>
    <property type="match status" value="1"/>
</dbReference>
<dbReference type="InterPro" id="IPR009242">
    <property type="entry name" value="DUF896"/>
</dbReference>
<dbReference type="AlphaFoldDB" id="A0A1Y4QN98"/>
<gene>
    <name evidence="3" type="ORF">B5E91_04935</name>
</gene>
<comment type="caution">
    <text evidence="3">The sequence shown here is derived from an EMBL/GenBank/DDBJ whole genome shotgun (WGS) entry which is preliminary data.</text>
</comment>
<sequence length="76" mass="8671">MSSIDPKLIARINELAKKKKDGTITKAELKEQEKLRQEYLKAFRSGFKQQLMGIKVVDVNGNDVTPQKIKAEKLKN</sequence>
<protein>
    <recommendedName>
        <fullName evidence="2">UPF0291 protein B5E91_04935</fullName>
    </recommendedName>
</protein>
<dbReference type="PANTHER" id="PTHR37300">
    <property type="entry name" value="UPF0291 PROTEIN CBO2609/CLC_2481"/>
    <property type="match status" value="1"/>
</dbReference>
<dbReference type="Pfam" id="PF05979">
    <property type="entry name" value="DUF896"/>
    <property type="match status" value="1"/>
</dbReference>
<name>A0A1Y4QN98_9FIRM</name>
<dbReference type="Gene3D" id="1.10.287.540">
    <property type="entry name" value="Helix hairpin bin"/>
    <property type="match status" value="1"/>
</dbReference>
<accession>A0A1Y4QN98</accession>
<dbReference type="GO" id="GO:0005737">
    <property type="term" value="C:cytoplasm"/>
    <property type="evidence" value="ECO:0007669"/>
    <property type="project" value="UniProtKB-SubCell"/>
</dbReference>
<dbReference type="HAMAP" id="MF_01103">
    <property type="entry name" value="UPF0291"/>
    <property type="match status" value="1"/>
</dbReference>
<evidence type="ECO:0000256" key="1">
    <source>
        <dbReference type="ARBA" id="ARBA00022490"/>
    </source>
</evidence>
<dbReference type="SUPFAM" id="SSF158221">
    <property type="entry name" value="YnzC-like"/>
    <property type="match status" value="1"/>
</dbReference>
<evidence type="ECO:0000256" key="2">
    <source>
        <dbReference type="HAMAP-Rule" id="MF_01103"/>
    </source>
</evidence>
<evidence type="ECO:0000313" key="4">
    <source>
        <dbReference type="Proteomes" id="UP000196258"/>
    </source>
</evidence>
<comment type="similarity">
    <text evidence="2">Belongs to the UPF0291 family.</text>
</comment>
<dbReference type="Proteomes" id="UP000196258">
    <property type="component" value="Unassembled WGS sequence"/>
</dbReference>
<reference evidence="4" key="1">
    <citation type="submission" date="2017-04" db="EMBL/GenBank/DDBJ databases">
        <title>Function of individual gut microbiota members based on whole genome sequencing of pure cultures obtained from chicken caecum.</title>
        <authorList>
            <person name="Medvecky M."/>
            <person name="Cejkova D."/>
            <person name="Polansky O."/>
            <person name="Karasova D."/>
            <person name="Kubasova T."/>
            <person name="Cizek A."/>
            <person name="Rychlik I."/>
        </authorList>
    </citation>
    <scope>NUCLEOTIDE SEQUENCE [LARGE SCALE GENOMIC DNA]</scope>
    <source>
        <strain evidence="4">An149</strain>
    </source>
</reference>
<keyword evidence="1 2" id="KW-0963">Cytoplasm</keyword>
<organism evidence="3 4">
    <name type="scientific">Thomasclavelia spiroformis</name>
    <dbReference type="NCBI Taxonomy" id="29348"/>
    <lineage>
        <taxon>Bacteria</taxon>
        <taxon>Bacillati</taxon>
        <taxon>Bacillota</taxon>
        <taxon>Erysipelotrichia</taxon>
        <taxon>Erysipelotrichales</taxon>
        <taxon>Coprobacillaceae</taxon>
        <taxon>Thomasclavelia</taxon>
    </lineage>
</organism>